<dbReference type="EMBL" id="JXSL01000030">
    <property type="protein sequence ID" value="KIL97611.1"/>
    <property type="molecule type" value="Genomic_DNA"/>
</dbReference>
<accession>A0A0C2UXT9</accession>
<dbReference type="Proteomes" id="UP000031971">
    <property type="component" value="Unassembled WGS sequence"/>
</dbReference>
<evidence type="ECO:0000256" key="1">
    <source>
        <dbReference type="SAM" id="MobiDB-lite"/>
    </source>
</evidence>
<reference evidence="2 3" key="1">
    <citation type="submission" date="2015-01" db="EMBL/GenBank/DDBJ databases">
        <title>Genome Sequence of Magnetospirillum magnetotacticum Strain MS-1.</title>
        <authorList>
            <person name="Marinov G.K."/>
            <person name="Smalley M.D."/>
            <person name="DeSalvo G."/>
        </authorList>
    </citation>
    <scope>NUCLEOTIDE SEQUENCE [LARGE SCALE GENOMIC DNA]</scope>
    <source>
        <strain evidence="2 3">MS-1</strain>
    </source>
</reference>
<dbReference type="STRING" id="272627.CCC_00672"/>
<keyword evidence="3" id="KW-1185">Reference proteome</keyword>
<organism evidence="2 3">
    <name type="scientific">Paramagnetospirillum magnetotacticum MS-1</name>
    <dbReference type="NCBI Taxonomy" id="272627"/>
    <lineage>
        <taxon>Bacteria</taxon>
        <taxon>Pseudomonadati</taxon>
        <taxon>Pseudomonadota</taxon>
        <taxon>Alphaproteobacteria</taxon>
        <taxon>Rhodospirillales</taxon>
        <taxon>Magnetospirillaceae</taxon>
        <taxon>Paramagnetospirillum</taxon>
    </lineage>
</organism>
<feature type="region of interest" description="Disordered" evidence="1">
    <location>
        <begin position="47"/>
        <end position="80"/>
    </location>
</feature>
<dbReference type="AlphaFoldDB" id="A0A0C2UXT9"/>
<name>A0A0C2UXT9_PARME</name>
<evidence type="ECO:0000313" key="3">
    <source>
        <dbReference type="Proteomes" id="UP000031971"/>
    </source>
</evidence>
<protein>
    <submittedName>
        <fullName evidence="2">Uncharacterized protein</fullName>
    </submittedName>
</protein>
<comment type="caution">
    <text evidence="2">The sequence shown here is derived from an EMBL/GenBank/DDBJ whole genome shotgun (WGS) entry which is preliminary data.</text>
</comment>
<gene>
    <name evidence="2" type="ORF">CCC_00672</name>
</gene>
<sequence length="80" mass="8568">MLAIGFKHGVILSIKVAAPLPGGSADPLDARKRRDLGCCRGPRCPARRIPPLSGGSSGRKLPPSPAWGKDKFFPRPAWRP</sequence>
<proteinExistence type="predicted"/>
<evidence type="ECO:0000313" key="2">
    <source>
        <dbReference type="EMBL" id="KIL97611.1"/>
    </source>
</evidence>